<dbReference type="GO" id="GO:1902600">
    <property type="term" value="P:proton transmembrane transport"/>
    <property type="evidence" value="ECO:0007669"/>
    <property type="project" value="InterPro"/>
</dbReference>
<organism evidence="13">
    <name type="scientific">uncultured organism</name>
    <dbReference type="NCBI Taxonomy" id="155900"/>
    <lineage>
        <taxon>unclassified sequences</taxon>
        <taxon>environmental samples</taxon>
    </lineage>
</organism>
<keyword evidence="7" id="KW-0406">Ion transport</keyword>
<feature type="transmembrane region" description="Helical" evidence="10">
    <location>
        <begin position="273"/>
        <end position="290"/>
    </location>
</feature>
<evidence type="ECO:0000256" key="1">
    <source>
        <dbReference type="ARBA" id="ARBA00004651"/>
    </source>
</evidence>
<reference evidence="13" key="1">
    <citation type="submission" date="2019-06" db="EMBL/GenBank/DDBJ databases">
        <authorList>
            <person name="Murdoch R.W."/>
            <person name="Fathepure B."/>
        </authorList>
    </citation>
    <scope>NUCLEOTIDE SEQUENCE</scope>
</reference>
<feature type="transmembrane region" description="Helical" evidence="10">
    <location>
        <begin position="93"/>
        <end position="113"/>
    </location>
</feature>
<accession>A0A5B8RDE0</accession>
<feature type="transmembrane region" description="Helical" evidence="10">
    <location>
        <begin position="32"/>
        <end position="50"/>
    </location>
</feature>
<keyword evidence="8 10" id="KW-0472">Membrane</keyword>
<dbReference type="Pfam" id="PF00999">
    <property type="entry name" value="Na_H_Exchanger"/>
    <property type="match status" value="1"/>
</dbReference>
<evidence type="ECO:0000256" key="8">
    <source>
        <dbReference type="ARBA" id="ARBA00023136"/>
    </source>
</evidence>
<evidence type="ECO:0000259" key="12">
    <source>
        <dbReference type="Pfam" id="PF02254"/>
    </source>
</evidence>
<dbReference type="EMBL" id="MN079088">
    <property type="protein sequence ID" value="QEA04727.1"/>
    <property type="molecule type" value="Genomic_DNA"/>
</dbReference>
<gene>
    <name evidence="13" type="primary">nhaP2_2</name>
    <name evidence="13" type="ORF">KBTEX_01035</name>
</gene>
<comment type="subcellular location">
    <subcellularLocation>
        <location evidence="1">Cell membrane</location>
        <topology evidence="1">Multi-pass membrane protein</topology>
    </subcellularLocation>
</comment>
<evidence type="ECO:0000256" key="3">
    <source>
        <dbReference type="ARBA" id="ARBA00022449"/>
    </source>
</evidence>
<dbReference type="PANTHER" id="PTHR32507:SF0">
    <property type="entry name" value="NA(+)_H(+) ANTIPORTER 2-RELATED"/>
    <property type="match status" value="1"/>
</dbReference>
<feature type="transmembrane region" description="Helical" evidence="10">
    <location>
        <begin position="186"/>
        <end position="205"/>
    </location>
</feature>
<dbReference type="GO" id="GO:0015297">
    <property type="term" value="F:antiporter activity"/>
    <property type="evidence" value="ECO:0007669"/>
    <property type="project" value="UniProtKB-KW"/>
</dbReference>
<dbReference type="PANTHER" id="PTHR32507">
    <property type="entry name" value="NA(+)/H(+) ANTIPORTER 1"/>
    <property type="match status" value="1"/>
</dbReference>
<evidence type="ECO:0000256" key="6">
    <source>
        <dbReference type="ARBA" id="ARBA00022989"/>
    </source>
</evidence>
<keyword evidence="6 10" id="KW-1133">Transmembrane helix</keyword>
<evidence type="ECO:0000256" key="10">
    <source>
        <dbReference type="SAM" id="Phobius"/>
    </source>
</evidence>
<dbReference type="InterPro" id="IPR003148">
    <property type="entry name" value="RCK_N"/>
</dbReference>
<evidence type="ECO:0000259" key="11">
    <source>
        <dbReference type="Pfam" id="PF00999"/>
    </source>
</evidence>
<feature type="transmembrane region" description="Helical" evidence="10">
    <location>
        <begin position="217"/>
        <end position="237"/>
    </location>
</feature>
<evidence type="ECO:0000256" key="7">
    <source>
        <dbReference type="ARBA" id="ARBA00023065"/>
    </source>
</evidence>
<feature type="domain" description="Cation/H+ exchanger transmembrane" evidence="11">
    <location>
        <begin position="19"/>
        <end position="390"/>
    </location>
</feature>
<feature type="transmembrane region" description="Helical" evidence="10">
    <location>
        <begin position="366"/>
        <end position="390"/>
    </location>
</feature>
<keyword evidence="3" id="KW-0050">Antiport</keyword>
<dbReference type="GO" id="GO:0005886">
    <property type="term" value="C:plasma membrane"/>
    <property type="evidence" value="ECO:0007669"/>
    <property type="project" value="UniProtKB-SubCell"/>
</dbReference>
<feature type="transmembrane region" description="Helical" evidence="10">
    <location>
        <begin position="334"/>
        <end position="354"/>
    </location>
</feature>
<dbReference type="AlphaFoldDB" id="A0A5B8RDE0"/>
<feature type="transmembrane region" description="Helical" evidence="10">
    <location>
        <begin position="62"/>
        <end position="81"/>
    </location>
</feature>
<evidence type="ECO:0000256" key="5">
    <source>
        <dbReference type="ARBA" id="ARBA00022692"/>
    </source>
</evidence>
<feature type="transmembrane region" description="Helical" evidence="10">
    <location>
        <begin position="6"/>
        <end position="25"/>
    </location>
</feature>
<name>A0A5B8RDE0_9ZZZZ</name>
<dbReference type="Pfam" id="PF02254">
    <property type="entry name" value="TrkA_N"/>
    <property type="match status" value="1"/>
</dbReference>
<dbReference type="InterPro" id="IPR038770">
    <property type="entry name" value="Na+/solute_symporter_sf"/>
</dbReference>
<keyword evidence="5 10" id="KW-0812">Transmembrane</keyword>
<dbReference type="InterPro" id="IPR006153">
    <property type="entry name" value="Cation/H_exchanger_TM"/>
</dbReference>
<evidence type="ECO:0000313" key="13">
    <source>
        <dbReference type="EMBL" id="QEA04727.1"/>
    </source>
</evidence>
<dbReference type="SUPFAM" id="SSF51735">
    <property type="entry name" value="NAD(P)-binding Rossmann-fold domains"/>
    <property type="match status" value="1"/>
</dbReference>
<keyword evidence="4" id="KW-1003">Cell membrane</keyword>
<feature type="region of interest" description="Disordered" evidence="9">
    <location>
        <begin position="592"/>
        <end position="635"/>
    </location>
</feature>
<feature type="transmembrane region" description="Helical" evidence="10">
    <location>
        <begin position="119"/>
        <end position="139"/>
    </location>
</feature>
<evidence type="ECO:0000256" key="9">
    <source>
        <dbReference type="SAM" id="MobiDB-lite"/>
    </source>
</evidence>
<evidence type="ECO:0000256" key="4">
    <source>
        <dbReference type="ARBA" id="ARBA00022475"/>
    </source>
</evidence>
<protein>
    <submittedName>
        <fullName evidence="13">K(+)/H(+) antiporter NhaP2</fullName>
    </submittedName>
</protein>
<feature type="transmembrane region" description="Helical" evidence="10">
    <location>
        <begin position="151"/>
        <end position="174"/>
    </location>
</feature>
<feature type="transmembrane region" description="Helical" evidence="10">
    <location>
        <begin position="243"/>
        <end position="261"/>
    </location>
</feature>
<dbReference type="Gene3D" id="1.20.1530.20">
    <property type="match status" value="1"/>
</dbReference>
<evidence type="ECO:0000256" key="2">
    <source>
        <dbReference type="ARBA" id="ARBA00022448"/>
    </source>
</evidence>
<proteinExistence type="predicted"/>
<sequence length="635" mass="69096">MPESHLTDVLVVIAVLGVGAQWLAWRLQWPAIVVLCIFGVVAGPVTGWLVPSRDLGELVHPVIRLCVAVILFEGGLSLRWHEFREARSGVRRLLFPALPLNWLLGSLAAHYIGGLPWPVALVFGAIIVVTGPTVIMPLLRHAALRRRPASYLKWEGIINDPLGAMLAVLVFQFFVTVQAPSATLEIVWRLIGGALVGAGGGYLAARGMVALFLRGQVAEFLKPPVLLVSVLVVYAGANAVQAEAGLLAATVMGMVLGNSGLADIQEVRRFKEYLAVLLVSTVFILLSADVDTAMLAMIDGRAVALLLAVVFVVRPVAIWLATQGTPMTRGERALVAWIAPRGIVAAAVAGVFAPEMAAAGYPEARALTPLVFLLVLVTVVLHGFSIRTVALRLGLASRDRHGLMIVGASPWSVALAIRLRELGVYVIICDQSWHRLRAVRLASIPYFYGEVLSETAEQSLDLADIGYLVAATDNDAYNALVCSRYTRDLGREHVFQLPTDAEDHPRQIQRPLTGRPLYGREARYEVLQQRYYQGWRLQRTRITRNYRAGEYFAGLGDDTMPMIAVRADGGLRLREAGRALAPERGDVVLAFMSPRAQQARRPARGRHTEDEAMTRRNQAPAGSLPRDAGTDGDEG</sequence>
<keyword evidence="2" id="KW-0813">Transport</keyword>
<feature type="transmembrane region" description="Helical" evidence="10">
    <location>
        <begin position="302"/>
        <end position="322"/>
    </location>
</feature>
<dbReference type="GO" id="GO:0006813">
    <property type="term" value="P:potassium ion transport"/>
    <property type="evidence" value="ECO:0007669"/>
    <property type="project" value="InterPro"/>
</dbReference>
<feature type="domain" description="RCK N-terminal" evidence="12">
    <location>
        <begin position="404"/>
        <end position="485"/>
    </location>
</feature>
<dbReference type="InterPro" id="IPR036291">
    <property type="entry name" value="NAD(P)-bd_dom_sf"/>
</dbReference>